<keyword evidence="1" id="KW-0378">Hydrolase</keyword>
<dbReference type="InterPro" id="IPR002933">
    <property type="entry name" value="Peptidase_M20"/>
</dbReference>
<dbReference type="GO" id="GO:0016787">
    <property type="term" value="F:hydrolase activity"/>
    <property type="evidence" value="ECO:0007669"/>
    <property type="project" value="UniProtKB-KW"/>
</dbReference>
<accession>A0A8F6TXW4</accession>
<dbReference type="InterPro" id="IPR011650">
    <property type="entry name" value="Peptidase_M20_dimer"/>
</dbReference>
<protein>
    <submittedName>
        <fullName evidence="3">Amidohydrolase</fullName>
    </submittedName>
</protein>
<dbReference type="PIRSF" id="PIRSF005962">
    <property type="entry name" value="Pept_M20D_amidohydro"/>
    <property type="match status" value="1"/>
</dbReference>
<keyword evidence="4" id="KW-1185">Reference proteome</keyword>
<dbReference type="Pfam" id="PF07687">
    <property type="entry name" value="M20_dimer"/>
    <property type="match status" value="1"/>
</dbReference>
<dbReference type="EMBL" id="CP079194">
    <property type="protein sequence ID" value="QXT40725.1"/>
    <property type="molecule type" value="Genomic_DNA"/>
</dbReference>
<feature type="domain" description="Peptidase M20 dimerisation" evidence="2">
    <location>
        <begin position="201"/>
        <end position="292"/>
    </location>
</feature>
<evidence type="ECO:0000313" key="4">
    <source>
        <dbReference type="Proteomes" id="UP000825009"/>
    </source>
</evidence>
<evidence type="ECO:0000313" key="3">
    <source>
        <dbReference type="EMBL" id="QXT40725.1"/>
    </source>
</evidence>
<dbReference type="AlphaFoldDB" id="A0A8F6TXW4"/>
<dbReference type="RefSeq" id="WP_219004080.1">
    <property type="nucleotide sequence ID" value="NZ_CP079194.1"/>
</dbReference>
<dbReference type="Proteomes" id="UP000825009">
    <property type="component" value="Chromosome"/>
</dbReference>
<dbReference type="NCBIfam" id="TIGR01891">
    <property type="entry name" value="amidohydrolases"/>
    <property type="match status" value="1"/>
</dbReference>
<gene>
    <name evidence="3" type="ORF">KYE46_05685</name>
</gene>
<evidence type="ECO:0000256" key="1">
    <source>
        <dbReference type="ARBA" id="ARBA00022801"/>
    </source>
</evidence>
<dbReference type="KEGG" id="gce:KYE46_05685"/>
<proteinExistence type="predicted"/>
<organism evidence="3 4">
    <name type="scientific">Gymnodinialimonas ceratoperidinii</name>
    <dbReference type="NCBI Taxonomy" id="2856823"/>
    <lineage>
        <taxon>Bacteria</taxon>
        <taxon>Pseudomonadati</taxon>
        <taxon>Pseudomonadota</taxon>
        <taxon>Alphaproteobacteria</taxon>
        <taxon>Rhodobacterales</taxon>
        <taxon>Paracoccaceae</taxon>
        <taxon>Gymnodinialimonas</taxon>
    </lineage>
</organism>
<name>A0A8F6TXW4_9RHOB</name>
<dbReference type="Pfam" id="PF01546">
    <property type="entry name" value="Peptidase_M20"/>
    <property type="match status" value="1"/>
</dbReference>
<dbReference type="InterPro" id="IPR017439">
    <property type="entry name" value="Amidohydrolase"/>
</dbReference>
<evidence type="ECO:0000259" key="2">
    <source>
        <dbReference type="Pfam" id="PF07687"/>
    </source>
</evidence>
<dbReference type="PANTHER" id="PTHR11014">
    <property type="entry name" value="PEPTIDASE M20 FAMILY MEMBER"/>
    <property type="match status" value="1"/>
</dbReference>
<dbReference type="PANTHER" id="PTHR11014:SF63">
    <property type="entry name" value="METALLOPEPTIDASE, PUTATIVE (AFU_ORTHOLOGUE AFUA_6G09600)-RELATED"/>
    <property type="match status" value="1"/>
</dbReference>
<sequence>MTSFDERRVAVICGVTGVTAPTDELPLNDHDLTDLRHRLHRAPELGFAEHETKALVARMLRGFGLDVTEGAGVVGVLRRGAGNRAVGLRADMDALPIHETSTHGHVSQNPGVMHACGHDGHTTMLLAAAEKLAREGGFDGTVVFLFQPNEEHGLGAQAMLAEGVLEQFPFEEVYAIHNLPGAPVGQVSTRAGQICASESLFEIEINGQGGHASMPHVGRDAITVGAEIAQALQTIVARKLAPGAGVVVSVTEFLTDGQRNVLPGRAVLKGDVRARVPEDREAVDRLMRQMAEGIGAAHGVSVATRFDTEFIETINAAAPTQAVIAAAQAQGLETVGDREPMSFSEDFAHFAAAVPGCFLLLGNGTEGAQAQPLHASDYDFNDALLPIGRDFWAQLVRDRLPAKAR</sequence>
<reference evidence="3 4" key="1">
    <citation type="submission" date="2021-07" db="EMBL/GenBank/DDBJ databases">
        <title>A novel Jannaschia species isolated from marine dinoflagellate Ceratoperidinium margalefii.</title>
        <authorList>
            <person name="Jiang Y."/>
            <person name="Li Z."/>
        </authorList>
    </citation>
    <scope>NUCLEOTIDE SEQUENCE [LARGE SCALE GENOMIC DNA]</scope>
    <source>
        <strain evidence="3 4">J12C1-MA-4</strain>
    </source>
</reference>